<organism evidence="1">
    <name type="scientific">Myoviridae sp. ctRci5</name>
    <dbReference type="NCBI Taxonomy" id="2825105"/>
    <lineage>
        <taxon>Viruses</taxon>
        <taxon>Duplodnaviria</taxon>
        <taxon>Heunggongvirae</taxon>
        <taxon>Uroviricota</taxon>
        <taxon>Caudoviricetes</taxon>
    </lineage>
</organism>
<evidence type="ECO:0000313" key="1">
    <source>
        <dbReference type="EMBL" id="DAG02335.1"/>
    </source>
</evidence>
<accession>A0A8S5V6U7</accession>
<sequence>MKLRNYRPLMLRQVEYFGETITIPTDCEWVATGSSGGVMAWRDKPDTRRGYWECSDETGIEIPFLVGEFDPIDEDDAIKTLRHYPIGED</sequence>
<dbReference type="EMBL" id="BK016208">
    <property type="protein sequence ID" value="DAG02335.1"/>
    <property type="molecule type" value="Genomic_DNA"/>
</dbReference>
<protein>
    <submittedName>
        <fullName evidence="1">Uncharacterized protein</fullName>
    </submittedName>
</protein>
<name>A0A8S5V6U7_9CAUD</name>
<proteinExistence type="predicted"/>
<reference evidence="1" key="1">
    <citation type="journal article" date="2021" name="Proc. Natl. Acad. Sci. U.S.A.">
        <title>A Catalog of Tens of Thousands of Viruses from Human Metagenomes Reveals Hidden Associations with Chronic Diseases.</title>
        <authorList>
            <person name="Tisza M.J."/>
            <person name="Buck C.B."/>
        </authorList>
    </citation>
    <scope>NUCLEOTIDE SEQUENCE</scope>
    <source>
        <strain evidence="1">CtRci5</strain>
    </source>
</reference>